<organism evidence="1 2">
    <name type="scientific">Oricola cellulosilytica</name>
    <dbReference type="NCBI Taxonomy" id="1429082"/>
    <lineage>
        <taxon>Bacteria</taxon>
        <taxon>Pseudomonadati</taxon>
        <taxon>Pseudomonadota</taxon>
        <taxon>Alphaproteobacteria</taxon>
        <taxon>Hyphomicrobiales</taxon>
        <taxon>Ahrensiaceae</taxon>
        <taxon>Oricola</taxon>
    </lineage>
</organism>
<accession>A0A4R0PDA6</accession>
<dbReference type="SUPFAM" id="SSF48452">
    <property type="entry name" value="TPR-like"/>
    <property type="match status" value="1"/>
</dbReference>
<gene>
    <name evidence="1" type="ORF">E0D97_07050</name>
</gene>
<dbReference type="AlphaFoldDB" id="A0A4R0PDA6"/>
<comment type="caution">
    <text evidence="1">The sequence shown here is derived from an EMBL/GenBank/DDBJ whole genome shotgun (WGS) entry which is preliminary data.</text>
</comment>
<reference evidence="1 2" key="1">
    <citation type="journal article" date="2015" name="Antonie Van Leeuwenhoek">
        <title>Oricola cellulosilytica gen. nov., sp. nov., a cellulose-degrading bacterium of the family Phyllobacteriaceae isolated from surface seashore water, and emended descriptions of Mesorhizobium loti and Phyllobacterium myrsinacearum.</title>
        <authorList>
            <person name="Hameed A."/>
            <person name="Shahina M."/>
            <person name="Lai W.A."/>
            <person name="Lin S.Y."/>
            <person name="Young L.S."/>
            <person name="Liu Y.C."/>
            <person name="Hsu Y.H."/>
            <person name="Young C.C."/>
        </authorList>
    </citation>
    <scope>NUCLEOTIDE SEQUENCE [LARGE SCALE GENOMIC DNA]</scope>
    <source>
        <strain evidence="1 2">KCTC 52183</strain>
    </source>
</reference>
<dbReference type="InterPro" id="IPR011990">
    <property type="entry name" value="TPR-like_helical_dom_sf"/>
</dbReference>
<evidence type="ECO:0000313" key="2">
    <source>
        <dbReference type="Proteomes" id="UP000291301"/>
    </source>
</evidence>
<dbReference type="Pfam" id="PF14559">
    <property type="entry name" value="TPR_19"/>
    <property type="match status" value="1"/>
</dbReference>
<sequence length="447" mass="48968">MFRFERMCSPRIARVIAAGLVVAFALGDALAESVSYGTAFERRVSNFGSRDALDAFVVESVREGQYDQALSTLEEILLTAPNDIDVRIALARVYHQLGSHDLAGVHLDEAALLTSSEAQAAEIARLRRLNARAQRGITARMAITLGGTYSDAELTVPAIPATDSTSLFAPFVIVDGEIVRKLDTASRDEVRFGGTVQYERALNDTDFDGDLDIFDAFAGKAQVTYSKGLPDIADTLRLDVSGYGLVQDHGGGRELQEFGTEAEISFRPTVESRIHAFAGYGWLGNSRNLFTDHRVRYGIAGDVRIVAGLAVGAHASGYRDWGSTSLSFAGSGTDFEAHGYEAGAFVSHLLHAFENGQSWIHRFGGRYSEERILDYASVTGPFPVTADLVDRKAWELYWDHTVQIATRAEFNFRLSYGQDEISDAGPFAGNRNGEFWGIRTGLTYRFN</sequence>
<dbReference type="EMBL" id="SJST01000002">
    <property type="protein sequence ID" value="TCD15286.1"/>
    <property type="molecule type" value="Genomic_DNA"/>
</dbReference>
<proteinExistence type="predicted"/>
<protein>
    <submittedName>
        <fullName evidence="1">Tetratricopeptide repeat protein</fullName>
    </submittedName>
</protein>
<dbReference type="Gene3D" id="1.25.40.10">
    <property type="entry name" value="Tetratricopeptide repeat domain"/>
    <property type="match status" value="1"/>
</dbReference>
<keyword evidence="2" id="KW-1185">Reference proteome</keyword>
<evidence type="ECO:0000313" key="1">
    <source>
        <dbReference type="EMBL" id="TCD15286.1"/>
    </source>
</evidence>
<dbReference type="RefSeq" id="WP_131567248.1">
    <property type="nucleotide sequence ID" value="NZ_JAINFK010000004.1"/>
</dbReference>
<dbReference type="Proteomes" id="UP000291301">
    <property type="component" value="Unassembled WGS sequence"/>
</dbReference>
<name>A0A4R0PDA6_9HYPH</name>